<dbReference type="Pfam" id="PF00583">
    <property type="entry name" value="Acetyltransf_1"/>
    <property type="match status" value="1"/>
</dbReference>
<dbReference type="Gene3D" id="3.40.630.30">
    <property type="match status" value="1"/>
</dbReference>
<dbReference type="EMBL" id="NAJL01000003">
    <property type="protein sequence ID" value="TKA33304.1"/>
    <property type="molecule type" value="Genomic_DNA"/>
</dbReference>
<gene>
    <name evidence="3" type="ORF">B0A50_00857</name>
</gene>
<comment type="caution">
    <text evidence="3">The sequence shown here is derived from an EMBL/GenBank/DDBJ whole genome shotgun (WGS) entry which is preliminary data.</text>
</comment>
<reference evidence="3 4" key="1">
    <citation type="submission" date="2017-03" db="EMBL/GenBank/DDBJ databases">
        <title>Genomes of endolithic fungi from Antarctica.</title>
        <authorList>
            <person name="Coleine C."/>
            <person name="Masonjones S."/>
            <person name="Stajich J.E."/>
        </authorList>
    </citation>
    <scope>NUCLEOTIDE SEQUENCE [LARGE SCALE GENOMIC DNA]</scope>
    <source>
        <strain evidence="3 4">CCFEE 6315</strain>
    </source>
</reference>
<protein>
    <recommendedName>
        <fullName evidence="2">N-acetyltransferase domain-containing protein</fullName>
    </recommendedName>
</protein>
<sequence length="218" mass="23804">MAEAAVIVPGPSIPTQPWWPAVHSMVNAAFDVKNHDVFPPTWTRLRADTSQGAQGLAEELGPLGHFIVILQEGRPVASTGVLPFRGENWINEIRSTESKVDSANEGLSNPSSRPEPPFEQQAIGDWEICCFCVHPEHRKRGLSRVLLQAVIDQVKSLGARRLVANYSVEDTGDFWPSVGFTTPVGTGGVLKKGFTPEPGVMEGLRADVHFKMSLKVLE</sequence>
<feature type="region of interest" description="Disordered" evidence="1">
    <location>
        <begin position="99"/>
        <end position="118"/>
    </location>
</feature>
<name>A0A4U0UD65_9PEZI</name>
<accession>A0A4U0UD65</accession>
<dbReference type="GO" id="GO:0016747">
    <property type="term" value="F:acyltransferase activity, transferring groups other than amino-acyl groups"/>
    <property type="evidence" value="ECO:0007669"/>
    <property type="project" value="InterPro"/>
</dbReference>
<dbReference type="SUPFAM" id="SSF55729">
    <property type="entry name" value="Acyl-CoA N-acyltransferases (Nat)"/>
    <property type="match status" value="1"/>
</dbReference>
<proteinExistence type="predicted"/>
<evidence type="ECO:0000313" key="3">
    <source>
        <dbReference type="EMBL" id="TKA33304.1"/>
    </source>
</evidence>
<organism evidence="3 4">
    <name type="scientific">Salinomyces thailandicus</name>
    <dbReference type="NCBI Taxonomy" id="706561"/>
    <lineage>
        <taxon>Eukaryota</taxon>
        <taxon>Fungi</taxon>
        <taxon>Dikarya</taxon>
        <taxon>Ascomycota</taxon>
        <taxon>Pezizomycotina</taxon>
        <taxon>Dothideomycetes</taxon>
        <taxon>Dothideomycetidae</taxon>
        <taxon>Mycosphaerellales</taxon>
        <taxon>Teratosphaeriaceae</taxon>
        <taxon>Salinomyces</taxon>
    </lineage>
</organism>
<dbReference type="InterPro" id="IPR016181">
    <property type="entry name" value="Acyl_CoA_acyltransferase"/>
</dbReference>
<feature type="domain" description="N-acetyltransferase" evidence="2">
    <location>
        <begin position="28"/>
        <end position="217"/>
    </location>
</feature>
<evidence type="ECO:0000256" key="1">
    <source>
        <dbReference type="SAM" id="MobiDB-lite"/>
    </source>
</evidence>
<dbReference type="AlphaFoldDB" id="A0A4U0UD65"/>
<evidence type="ECO:0000313" key="4">
    <source>
        <dbReference type="Proteomes" id="UP000308549"/>
    </source>
</evidence>
<dbReference type="OrthoDB" id="3642681at2759"/>
<keyword evidence="4" id="KW-1185">Reference proteome</keyword>
<dbReference type="CDD" id="cd04301">
    <property type="entry name" value="NAT_SF"/>
    <property type="match status" value="1"/>
</dbReference>
<dbReference type="InterPro" id="IPR000182">
    <property type="entry name" value="GNAT_dom"/>
</dbReference>
<dbReference type="Proteomes" id="UP000308549">
    <property type="component" value="Unassembled WGS sequence"/>
</dbReference>
<evidence type="ECO:0000259" key="2">
    <source>
        <dbReference type="PROSITE" id="PS51186"/>
    </source>
</evidence>
<dbReference type="PROSITE" id="PS51186">
    <property type="entry name" value="GNAT"/>
    <property type="match status" value="1"/>
</dbReference>